<comment type="subcellular location">
    <subcellularLocation>
        <location evidence="1">Membrane</location>
        <topology evidence="1">Multi-pass membrane protein</topology>
    </subcellularLocation>
</comment>
<evidence type="ECO:0000313" key="7">
    <source>
        <dbReference type="EMBL" id="CAC5386343.1"/>
    </source>
</evidence>
<gene>
    <name evidence="7" type="ORF">MCOR_21798</name>
</gene>
<feature type="transmembrane region" description="Helical" evidence="5">
    <location>
        <begin position="255"/>
        <end position="275"/>
    </location>
</feature>
<evidence type="ECO:0000256" key="2">
    <source>
        <dbReference type="ARBA" id="ARBA00022692"/>
    </source>
</evidence>
<sequence>MDDGKLPAILQIRSALFASAVLKEMADRAHFSNLMDLTASLNENARFFEDKACAVITELYNIDREKALKTLVTKVNRYNSTPLEIAYSQKLTKFMAHTACQAKINSIWYGDIALYTPSWRIGIAVFLPMLIIQNFRFITIPKKNPCQPRLQAQKPKSNNNITSFQWILYCLYMFYRAPATKFFIYMVSYFAFLVIFASFVLTDLYPLSERPPSTLEYLTWMWALSLLVEEIRQIVQTNRGSPSHNLQYWAKNVWNVFDIVMYLLFLVSVFLRCLLNSDQFYFARMAYAITLSMFILRSMHFFFVDRYTFQKVQDNSEMIWKFNMYALIYEYYDRPMFPVPILIHLFRIIVFCYYKIGYLYETDFELLLTIEEMENLNIVEHFALQNCQNGPSRAGSRYNARNMMTDERDMNTETDSTPTQKDIHDLRESVIDEIRHIGLRHPILVVDFPRR</sequence>
<keyword evidence="2 5" id="KW-0812">Transmembrane</keyword>
<keyword evidence="7" id="KW-0378">Hydrolase</keyword>
<name>A0A6J8BR75_MYTCO</name>
<evidence type="ECO:0000256" key="3">
    <source>
        <dbReference type="ARBA" id="ARBA00022989"/>
    </source>
</evidence>
<feature type="domain" description="TRPM-like" evidence="6">
    <location>
        <begin position="12"/>
        <end position="97"/>
    </location>
</feature>
<reference evidence="7 8" key="1">
    <citation type="submission" date="2020-06" db="EMBL/GenBank/DDBJ databases">
        <authorList>
            <person name="Li R."/>
            <person name="Bekaert M."/>
        </authorList>
    </citation>
    <scope>NUCLEOTIDE SEQUENCE [LARGE SCALE GENOMIC DNA]</scope>
    <source>
        <strain evidence="8">wild</strain>
    </source>
</reference>
<dbReference type="AlphaFoldDB" id="A0A6J8BR75"/>
<protein>
    <submittedName>
        <fullName evidence="7">TRPM2</fullName>
        <ecNumber evidence="7">3.6.1.13</ecNumber>
    </submittedName>
</protein>
<feature type="transmembrane region" description="Helical" evidence="5">
    <location>
        <begin position="337"/>
        <end position="354"/>
    </location>
</feature>
<dbReference type="InterPro" id="IPR057366">
    <property type="entry name" value="TRPM-like"/>
</dbReference>
<feature type="transmembrane region" description="Helical" evidence="5">
    <location>
        <begin position="282"/>
        <end position="303"/>
    </location>
</feature>
<dbReference type="PANTHER" id="PTHR13800">
    <property type="entry name" value="TRANSIENT RECEPTOR POTENTIAL CATION CHANNEL, SUBFAMILY M, MEMBER 6"/>
    <property type="match status" value="1"/>
</dbReference>
<keyword evidence="3 5" id="KW-1133">Transmembrane helix</keyword>
<dbReference type="GO" id="GO:0047631">
    <property type="term" value="F:ADP-ribose diphosphatase activity"/>
    <property type="evidence" value="ECO:0007669"/>
    <property type="project" value="UniProtKB-EC"/>
</dbReference>
<feature type="transmembrane region" description="Helical" evidence="5">
    <location>
        <begin position="119"/>
        <end position="138"/>
    </location>
</feature>
<keyword evidence="8" id="KW-1185">Reference proteome</keyword>
<proteinExistence type="predicted"/>
<evidence type="ECO:0000256" key="5">
    <source>
        <dbReference type="SAM" id="Phobius"/>
    </source>
</evidence>
<dbReference type="PANTHER" id="PTHR13800:SF12">
    <property type="entry name" value="TRANSIENT RECEPTOR POTENTIAL CATION CHANNEL SUBFAMILY M MEMBER-LIKE 2"/>
    <property type="match status" value="1"/>
</dbReference>
<keyword evidence="4 5" id="KW-0472">Membrane</keyword>
<dbReference type="GO" id="GO:0005886">
    <property type="term" value="C:plasma membrane"/>
    <property type="evidence" value="ECO:0007669"/>
    <property type="project" value="TreeGrafter"/>
</dbReference>
<evidence type="ECO:0000259" key="6">
    <source>
        <dbReference type="Pfam" id="PF25508"/>
    </source>
</evidence>
<feature type="transmembrane region" description="Helical" evidence="5">
    <location>
        <begin position="183"/>
        <end position="205"/>
    </location>
</feature>
<evidence type="ECO:0000256" key="4">
    <source>
        <dbReference type="ARBA" id="ARBA00023136"/>
    </source>
</evidence>
<dbReference type="GO" id="GO:0099604">
    <property type="term" value="F:ligand-gated calcium channel activity"/>
    <property type="evidence" value="ECO:0007669"/>
    <property type="project" value="TreeGrafter"/>
</dbReference>
<evidence type="ECO:0000256" key="1">
    <source>
        <dbReference type="ARBA" id="ARBA00004141"/>
    </source>
</evidence>
<evidence type="ECO:0000313" key="8">
    <source>
        <dbReference type="Proteomes" id="UP000507470"/>
    </source>
</evidence>
<dbReference type="Pfam" id="PF25508">
    <property type="entry name" value="TRPM2"/>
    <property type="match status" value="1"/>
</dbReference>
<organism evidence="7 8">
    <name type="scientific">Mytilus coruscus</name>
    <name type="common">Sea mussel</name>
    <dbReference type="NCBI Taxonomy" id="42192"/>
    <lineage>
        <taxon>Eukaryota</taxon>
        <taxon>Metazoa</taxon>
        <taxon>Spiralia</taxon>
        <taxon>Lophotrochozoa</taxon>
        <taxon>Mollusca</taxon>
        <taxon>Bivalvia</taxon>
        <taxon>Autobranchia</taxon>
        <taxon>Pteriomorphia</taxon>
        <taxon>Mytilida</taxon>
        <taxon>Mytiloidea</taxon>
        <taxon>Mytilidae</taxon>
        <taxon>Mytilinae</taxon>
        <taxon>Mytilus</taxon>
    </lineage>
</organism>
<dbReference type="Proteomes" id="UP000507470">
    <property type="component" value="Unassembled WGS sequence"/>
</dbReference>
<dbReference type="InterPro" id="IPR050927">
    <property type="entry name" value="TRPM"/>
</dbReference>
<dbReference type="EC" id="3.6.1.13" evidence="7"/>
<dbReference type="EMBL" id="CACVKT020003867">
    <property type="protein sequence ID" value="CAC5386343.1"/>
    <property type="molecule type" value="Genomic_DNA"/>
</dbReference>
<dbReference type="OrthoDB" id="9994106at2759"/>
<accession>A0A6J8BR75</accession>